<dbReference type="PANTHER" id="PTHR21660">
    <property type="entry name" value="THIOESTERASE SUPERFAMILY MEMBER-RELATED"/>
    <property type="match status" value="1"/>
</dbReference>
<dbReference type="NCBIfam" id="TIGR00369">
    <property type="entry name" value="unchar_dom_1"/>
    <property type="match status" value="1"/>
</dbReference>
<comment type="similarity">
    <text evidence="1">Belongs to the thioesterase PaaI family.</text>
</comment>
<dbReference type="OrthoDB" id="2831072at2759"/>
<dbReference type="CDD" id="cd03443">
    <property type="entry name" value="PaaI_thioesterase"/>
    <property type="match status" value="1"/>
</dbReference>
<dbReference type="InterPro" id="IPR003736">
    <property type="entry name" value="PAAI_dom"/>
</dbReference>
<dbReference type="InterPro" id="IPR029069">
    <property type="entry name" value="HotDog_dom_sf"/>
</dbReference>
<dbReference type="EMBL" id="KV448139">
    <property type="protein sequence ID" value="OAX43378.1"/>
    <property type="molecule type" value="Genomic_DNA"/>
</dbReference>
<dbReference type="AlphaFoldDB" id="A0A1B7NEP2"/>
<dbReference type="InterPro" id="IPR006683">
    <property type="entry name" value="Thioestr_dom"/>
</dbReference>
<evidence type="ECO:0000259" key="3">
    <source>
        <dbReference type="Pfam" id="PF03061"/>
    </source>
</evidence>
<reference evidence="4 5" key="1">
    <citation type="submission" date="2016-06" db="EMBL/GenBank/DDBJ databases">
        <title>Comparative genomics of the ectomycorrhizal sister species Rhizopogon vinicolor and Rhizopogon vesiculosus (Basidiomycota: Boletales) reveals a divergence of the mating type B locus.</title>
        <authorList>
            <consortium name="DOE Joint Genome Institute"/>
            <person name="Mujic A.B."/>
            <person name="Kuo A."/>
            <person name="Tritt A."/>
            <person name="Lipzen A."/>
            <person name="Chen C."/>
            <person name="Johnson J."/>
            <person name="Sharma A."/>
            <person name="Barry K."/>
            <person name="Grigoriev I.V."/>
            <person name="Spatafora J.W."/>
        </authorList>
    </citation>
    <scope>NUCLEOTIDE SEQUENCE [LARGE SCALE GENOMIC DNA]</scope>
    <source>
        <strain evidence="4 5">AM-OR11-026</strain>
    </source>
</reference>
<dbReference type="PANTHER" id="PTHR21660:SF1">
    <property type="entry name" value="ACYL-COENZYME A THIOESTERASE 13"/>
    <property type="match status" value="1"/>
</dbReference>
<keyword evidence="5" id="KW-1185">Reference proteome</keyword>
<dbReference type="STRING" id="1314800.A0A1B7NEP2"/>
<dbReference type="Pfam" id="PF03061">
    <property type="entry name" value="4HBT"/>
    <property type="match status" value="1"/>
</dbReference>
<proteinExistence type="inferred from homology"/>
<evidence type="ECO:0000256" key="2">
    <source>
        <dbReference type="ARBA" id="ARBA00022801"/>
    </source>
</evidence>
<feature type="domain" description="Thioesterase" evidence="3">
    <location>
        <begin position="92"/>
        <end position="170"/>
    </location>
</feature>
<name>A0A1B7NEP2_9AGAM</name>
<organism evidence="4 5">
    <name type="scientific">Rhizopogon vinicolor AM-OR11-026</name>
    <dbReference type="NCBI Taxonomy" id="1314800"/>
    <lineage>
        <taxon>Eukaryota</taxon>
        <taxon>Fungi</taxon>
        <taxon>Dikarya</taxon>
        <taxon>Basidiomycota</taxon>
        <taxon>Agaricomycotina</taxon>
        <taxon>Agaricomycetes</taxon>
        <taxon>Agaricomycetidae</taxon>
        <taxon>Boletales</taxon>
        <taxon>Suillineae</taxon>
        <taxon>Rhizopogonaceae</taxon>
        <taxon>Rhizopogon</taxon>
    </lineage>
</organism>
<dbReference type="Proteomes" id="UP000092154">
    <property type="component" value="Unassembled WGS sequence"/>
</dbReference>
<keyword evidence="2" id="KW-0378">Hydrolase</keyword>
<dbReference type="InterPro" id="IPR039298">
    <property type="entry name" value="ACOT13"/>
</dbReference>
<evidence type="ECO:0000256" key="1">
    <source>
        <dbReference type="ARBA" id="ARBA00008324"/>
    </source>
</evidence>
<dbReference type="Gene3D" id="3.10.129.10">
    <property type="entry name" value="Hotdog Thioesterase"/>
    <property type="match status" value="1"/>
</dbReference>
<gene>
    <name evidence="4" type="ORF">K503DRAFT_708745</name>
</gene>
<evidence type="ECO:0000313" key="5">
    <source>
        <dbReference type="Proteomes" id="UP000092154"/>
    </source>
</evidence>
<dbReference type="GO" id="GO:0047617">
    <property type="term" value="F:fatty acyl-CoA hydrolase activity"/>
    <property type="evidence" value="ECO:0007669"/>
    <property type="project" value="InterPro"/>
</dbReference>
<dbReference type="SUPFAM" id="SSF54637">
    <property type="entry name" value="Thioesterase/thiol ester dehydrase-isomerase"/>
    <property type="match status" value="1"/>
</dbReference>
<evidence type="ECO:0000313" key="4">
    <source>
        <dbReference type="EMBL" id="OAX43378.1"/>
    </source>
</evidence>
<accession>A0A1B7NEP2</accession>
<sequence>MMPESGDTDISQVGGNASPEFKRELQGWVQYLATRPVTQSTGEQFGAFENKIASRLRLTEVSILPKAEEPEKLEGRVVFEVIVDGEMANHVGTLYGGVAAMLIDQCSSMPIYLLGLATSGRGTIYVSQSLNIVYHSPALLGDKLRVVSTTLTVGNRTLSSRCEVWNTTRHRLVASAVHVKMNPSKQKVTSAKL</sequence>
<protein>
    <recommendedName>
        <fullName evidence="3">Thioesterase domain-containing protein</fullName>
    </recommendedName>
</protein>
<dbReference type="InParanoid" id="A0A1B7NEP2"/>